<dbReference type="EMBL" id="CVRI01000047">
    <property type="protein sequence ID" value="CRK97793.1"/>
    <property type="molecule type" value="Genomic_DNA"/>
</dbReference>
<evidence type="ECO:0000313" key="1">
    <source>
        <dbReference type="EMBL" id="CRK97793.1"/>
    </source>
</evidence>
<proteinExistence type="predicted"/>
<protein>
    <submittedName>
        <fullName evidence="1">CLUMA_CG011172, isoform A</fullName>
    </submittedName>
</protein>
<accession>A0A1J1IH81</accession>
<dbReference type="AlphaFoldDB" id="A0A1J1IH81"/>
<gene>
    <name evidence="1" type="ORF">CLUMA_CG011172</name>
</gene>
<dbReference type="Proteomes" id="UP000183832">
    <property type="component" value="Unassembled WGS sequence"/>
</dbReference>
<organism evidence="1 2">
    <name type="scientific">Clunio marinus</name>
    <dbReference type="NCBI Taxonomy" id="568069"/>
    <lineage>
        <taxon>Eukaryota</taxon>
        <taxon>Metazoa</taxon>
        <taxon>Ecdysozoa</taxon>
        <taxon>Arthropoda</taxon>
        <taxon>Hexapoda</taxon>
        <taxon>Insecta</taxon>
        <taxon>Pterygota</taxon>
        <taxon>Neoptera</taxon>
        <taxon>Endopterygota</taxon>
        <taxon>Diptera</taxon>
        <taxon>Nematocera</taxon>
        <taxon>Chironomoidea</taxon>
        <taxon>Chironomidae</taxon>
        <taxon>Clunio</taxon>
    </lineage>
</organism>
<sequence>MKLIQMQFGSFRLLYSDSVRFCPVALIIRAGRILSKRKIKRFSRFYVNASSNKLLSSVFIGIEIDIAGIVYVAEFTIGGFAADVGSPGVGLAGDGFADDGLAGDGFTGDGFTGDGLAGDGFTGEGLAGDGLTGDGLAGDGFTGDGFTGDGFTGDGLADDGLADGGLAGDGLAGDELGFEDAWLDGAEVDDARFDGCNVVGADVVGLVEIGLVEGDANSVVGCELDGDAVSICSGGKKKGKEGKDGKKGKFGKGVVDDMSGIEVTLVVPKNSPFTATEQFHLKVVKCVKQQGEINSIHERRYQRSAMQ</sequence>
<name>A0A1J1IH81_9DIPT</name>
<keyword evidence="2" id="KW-1185">Reference proteome</keyword>
<dbReference type="STRING" id="568069.A0A1J1IH81"/>
<evidence type="ECO:0000313" key="2">
    <source>
        <dbReference type="Proteomes" id="UP000183832"/>
    </source>
</evidence>
<reference evidence="1 2" key="1">
    <citation type="submission" date="2015-04" db="EMBL/GenBank/DDBJ databases">
        <authorList>
            <person name="Syromyatnikov M.Y."/>
            <person name="Popov V.N."/>
        </authorList>
    </citation>
    <scope>NUCLEOTIDE SEQUENCE [LARGE SCALE GENOMIC DNA]</scope>
</reference>